<evidence type="ECO:0000313" key="1">
    <source>
        <dbReference type="EMBL" id="CBY22215.1"/>
    </source>
</evidence>
<dbReference type="Proteomes" id="UP000001307">
    <property type="component" value="Unassembled WGS sequence"/>
</dbReference>
<dbReference type="AlphaFoldDB" id="E4WXX1"/>
<protein>
    <submittedName>
        <fullName evidence="1">Uncharacterized protein</fullName>
    </submittedName>
</protein>
<dbReference type="EMBL" id="FN653018">
    <property type="protein sequence ID" value="CBY22215.1"/>
    <property type="molecule type" value="Genomic_DNA"/>
</dbReference>
<name>E4WXX1_OIKDI</name>
<keyword evidence="2" id="KW-1185">Reference proteome</keyword>
<reference evidence="1" key="1">
    <citation type="journal article" date="2010" name="Science">
        <title>Plasticity of animal genome architecture unmasked by rapid evolution of a pelagic tunicate.</title>
        <authorList>
            <person name="Denoeud F."/>
            <person name="Henriet S."/>
            <person name="Mungpakdee S."/>
            <person name="Aury J.M."/>
            <person name="Da Silva C."/>
            <person name="Brinkmann H."/>
            <person name="Mikhaleva J."/>
            <person name="Olsen L.C."/>
            <person name="Jubin C."/>
            <person name="Canestro C."/>
            <person name="Bouquet J.M."/>
            <person name="Danks G."/>
            <person name="Poulain J."/>
            <person name="Campsteijn C."/>
            <person name="Adamski M."/>
            <person name="Cross I."/>
            <person name="Yadetie F."/>
            <person name="Muffato M."/>
            <person name="Louis A."/>
            <person name="Butcher S."/>
            <person name="Tsagkogeorga G."/>
            <person name="Konrad A."/>
            <person name="Singh S."/>
            <person name="Jensen M.F."/>
            <person name="Cong E.H."/>
            <person name="Eikeseth-Otteraa H."/>
            <person name="Noel B."/>
            <person name="Anthouard V."/>
            <person name="Porcel B.M."/>
            <person name="Kachouri-Lafond R."/>
            <person name="Nishino A."/>
            <person name="Ugolini M."/>
            <person name="Chourrout P."/>
            <person name="Nishida H."/>
            <person name="Aasland R."/>
            <person name="Huzurbazar S."/>
            <person name="Westhof E."/>
            <person name="Delsuc F."/>
            <person name="Lehrach H."/>
            <person name="Reinhardt R."/>
            <person name="Weissenbach J."/>
            <person name="Roy S.W."/>
            <person name="Artiguenave F."/>
            <person name="Postlethwait J.H."/>
            <person name="Manak J.R."/>
            <person name="Thompson E.M."/>
            <person name="Jaillon O."/>
            <person name="Du Pasquier L."/>
            <person name="Boudinot P."/>
            <person name="Liberles D.A."/>
            <person name="Volff J.N."/>
            <person name="Philippe H."/>
            <person name="Lenhard B."/>
            <person name="Roest Crollius H."/>
            <person name="Wincker P."/>
            <person name="Chourrout D."/>
        </authorList>
    </citation>
    <scope>NUCLEOTIDE SEQUENCE [LARGE SCALE GENOMIC DNA]</scope>
</reference>
<proteinExistence type="predicted"/>
<organism evidence="1">
    <name type="scientific">Oikopleura dioica</name>
    <name type="common">Tunicate</name>
    <dbReference type="NCBI Taxonomy" id="34765"/>
    <lineage>
        <taxon>Eukaryota</taxon>
        <taxon>Metazoa</taxon>
        <taxon>Chordata</taxon>
        <taxon>Tunicata</taxon>
        <taxon>Appendicularia</taxon>
        <taxon>Copelata</taxon>
        <taxon>Oikopleuridae</taxon>
        <taxon>Oikopleura</taxon>
    </lineage>
</organism>
<dbReference type="InParanoid" id="E4WXX1"/>
<sequence length="342" mass="39159">MMGHKVRSWRLAKIYSLVMRVPDLQEKMKDTKFVVYVNACRGSEEEPLKMVEYDSLPHEPANRMPSTPRFHLRNPITSDDATNVIVRANRFDPEHRNIETQPKHAEESDVEIKFQNVSMNQYTGTTPGSTPPRVVIVRDKFGAAAADFYKEIYEKIGYICSDLDVSDKKSSIEDLLQSVKQIIFVVIITPENARYGWVIKEGKNGLDDETAEPSKYIKKFSSIAVAIPQLFIIDSWLMKTSDNQCLLDTDEIEQTSESTERIRRRCVPRDTNIFMIFSNSLSDLKFSPFASLFKKTINQLRKDEQAGDGTIDTILRQIIQETPANSQVPEIQHQGVSKFSLW</sequence>
<gene>
    <name evidence="1" type="ORF">GSOID_T00011767001</name>
</gene>
<evidence type="ECO:0000313" key="2">
    <source>
        <dbReference type="Proteomes" id="UP000001307"/>
    </source>
</evidence>
<accession>E4WXX1</accession>